<dbReference type="InterPro" id="IPR001611">
    <property type="entry name" value="Leu-rich_rpt"/>
</dbReference>
<feature type="domain" description="Protein kinase" evidence="8">
    <location>
        <begin position="136"/>
        <end position="257"/>
    </location>
</feature>
<gene>
    <name evidence="9" type="ORF">CQW23_30181</name>
</gene>
<sequence>MLPASTGNLSTSLRTFFAISCKIQGQFPDEVGNIRSLLDLDLSGINFVGSIPTSIGNLRKLQRFNLSNNKLTGFFGDHICKLQHLGLALLFVPSTFVFVWIRYRSSKRAPQQTDALSFITRERISYYEFLQATDALSESNLIGSRSFGSIYKGVLRSGTAIIVKVFNLQQDSTFKSFDLTCEVLHSLHRRNLVKVMTSCSNLDFKALVLEYMPNRNLEKYLYWHNYFLDIKQKLSIMIDVACALEYHHHRLFAYDSL</sequence>
<evidence type="ECO:0000256" key="6">
    <source>
        <dbReference type="ARBA" id="ARBA00023136"/>
    </source>
</evidence>
<dbReference type="EMBL" id="MLFT02000048">
    <property type="protein sequence ID" value="PHT30252.1"/>
    <property type="molecule type" value="Genomic_DNA"/>
</dbReference>
<evidence type="ECO:0000256" key="3">
    <source>
        <dbReference type="ARBA" id="ARBA00022692"/>
    </source>
</evidence>
<dbReference type="GO" id="GO:0005524">
    <property type="term" value="F:ATP binding"/>
    <property type="evidence" value="ECO:0007669"/>
    <property type="project" value="InterPro"/>
</dbReference>
<accession>A0A2G2VB93</accession>
<dbReference type="InterPro" id="IPR000719">
    <property type="entry name" value="Prot_kinase_dom"/>
</dbReference>
<dbReference type="InterPro" id="IPR011009">
    <property type="entry name" value="Kinase-like_dom_sf"/>
</dbReference>
<evidence type="ECO:0000256" key="1">
    <source>
        <dbReference type="ARBA" id="ARBA00004370"/>
    </source>
</evidence>
<evidence type="ECO:0000256" key="4">
    <source>
        <dbReference type="ARBA" id="ARBA00022737"/>
    </source>
</evidence>
<evidence type="ECO:0000256" key="7">
    <source>
        <dbReference type="SAM" id="Phobius"/>
    </source>
</evidence>
<organism evidence="9 10">
    <name type="scientific">Capsicum baccatum</name>
    <name type="common">Peruvian pepper</name>
    <dbReference type="NCBI Taxonomy" id="33114"/>
    <lineage>
        <taxon>Eukaryota</taxon>
        <taxon>Viridiplantae</taxon>
        <taxon>Streptophyta</taxon>
        <taxon>Embryophyta</taxon>
        <taxon>Tracheophyta</taxon>
        <taxon>Spermatophyta</taxon>
        <taxon>Magnoliopsida</taxon>
        <taxon>eudicotyledons</taxon>
        <taxon>Gunneridae</taxon>
        <taxon>Pentapetalae</taxon>
        <taxon>asterids</taxon>
        <taxon>lamiids</taxon>
        <taxon>Solanales</taxon>
        <taxon>Solanaceae</taxon>
        <taxon>Solanoideae</taxon>
        <taxon>Capsiceae</taxon>
        <taxon>Capsicum</taxon>
    </lineage>
</organism>
<comment type="subcellular location">
    <subcellularLocation>
        <location evidence="1">Membrane</location>
    </subcellularLocation>
</comment>
<keyword evidence="6 7" id="KW-0472">Membrane</keyword>
<keyword evidence="2" id="KW-0433">Leucine-rich repeat</keyword>
<dbReference type="Pfam" id="PF00560">
    <property type="entry name" value="LRR_1"/>
    <property type="match status" value="2"/>
</dbReference>
<reference evidence="10" key="2">
    <citation type="journal article" date="2017" name="J. Anim. Genet.">
        <title>Multiple reference genome sequences of hot pepper reveal the massive evolution of plant disease resistance genes by retroduplication.</title>
        <authorList>
            <person name="Kim S."/>
            <person name="Park J."/>
            <person name="Yeom S.-I."/>
            <person name="Kim Y.-M."/>
            <person name="Seo E."/>
            <person name="Kim K.-T."/>
            <person name="Kim M.-S."/>
            <person name="Lee J.M."/>
            <person name="Cheong K."/>
            <person name="Shin H.-S."/>
            <person name="Kim S.-B."/>
            <person name="Han K."/>
            <person name="Lee J."/>
            <person name="Park M."/>
            <person name="Lee H.-A."/>
            <person name="Lee H.-Y."/>
            <person name="Lee Y."/>
            <person name="Oh S."/>
            <person name="Lee J.H."/>
            <person name="Choi E."/>
            <person name="Choi E."/>
            <person name="Lee S.E."/>
            <person name="Jeon J."/>
            <person name="Kim H."/>
            <person name="Choi G."/>
            <person name="Song H."/>
            <person name="Lee J."/>
            <person name="Lee S.-C."/>
            <person name="Kwon J.-K."/>
            <person name="Lee H.-Y."/>
            <person name="Koo N."/>
            <person name="Hong Y."/>
            <person name="Kim R.W."/>
            <person name="Kang W.-H."/>
            <person name="Huh J.H."/>
            <person name="Kang B.-C."/>
            <person name="Yang T.-J."/>
            <person name="Lee Y.-H."/>
            <person name="Bennetzen J.L."/>
            <person name="Choi D."/>
        </authorList>
    </citation>
    <scope>NUCLEOTIDE SEQUENCE [LARGE SCALE GENOMIC DNA]</scope>
    <source>
        <strain evidence="10">cv. PBC81</strain>
    </source>
</reference>
<reference evidence="9 10" key="1">
    <citation type="journal article" date="2017" name="Genome Biol.">
        <title>New reference genome sequences of hot pepper reveal the massive evolution of plant disease-resistance genes by retroduplication.</title>
        <authorList>
            <person name="Kim S."/>
            <person name="Park J."/>
            <person name="Yeom S.I."/>
            <person name="Kim Y.M."/>
            <person name="Seo E."/>
            <person name="Kim K.T."/>
            <person name="Kim M.S."/>
            <person name="Lee J.M."/>
            <person name="Cheong K."/>
            <person name="Shin H.S."/>
            <person name="Kim S.B."/>
            <person name="Han K."/>
            <person name="Lee J."/>
            <person name="Park M."/>
            <person name="Lee H.A."/>
            <person name="Lee H.Y."/>
            <person name="Lee Y."/>
            <person name="Oh S."/>
            <person name="Lee J.H."/>
            <person name="Choi E."/>
            <person name="Choi E."/>
            <person name="Lee S.E."/>
            <person name="Jeon J."/>
            <person name="Kim H."/>
            <person name="Choi G."/>
            <person name="Song H."/>
            <person name="Lee J."/>
            <person name="Lee S.C."/>
            <person name="Kwon J.K."/>
            <person name="Lee H.Y."/>
            <person name="Koo N."/>
            <person name="Hong Y."/>
            <person name="Kim R.W."/>
            <person name="Kang W.H."/>
            <person name="Huh J.H."/>
            <person name="Kang B.C."/>
            <person name="Yang T.J."/>
            <person name="Lee Y.H."/>
            <person name="Bennetzen J.L."/>
            <person name="Choi D."/>
        </authorList>
    </citation>
    <scope>NUCLEOTIDE SEQUENCE [LARGE SCALE GENOMIC DNA]</scope>
    <source>
        <strain evidence="10">cv. PBC81</strain>
    </source>
</reference>
<feature type="transmembrane region" description="Helical" evidence="7">
    <location>
        <begin position="82"/>
        <end position="101"/>
    </location>
</feature>
<dbReference type="Gene3D" id="1.10.510.10">
    <property type="entry name" value="Transferase(Phosphotransferase) domain 1"/>
    <property type="match status" value="1"/>
</dbReference>
<dbReference type="InterPro" id="IPR001245">
    <property type="entry name" value="Ser-Thr/Tyr_kinase_cat_dom"/>
</dbReference>
<comment type="caution">
    <text evidence="9">The sequence shown here is derived from an EMBL/GenBank/DDBJ whole genome shotgun (WGS) entry which is preliminary data.</text>
</comment>
<evidence type="ECO:0000256" key="2">
    <source>
        <dbReference type="ARBA" id="ARBA00022614"/>
    </source>
</evidence>
<dbReference type="SUPFAM" id="SSF52058">
    <property type="entry name" value="L domain-like"/>
    <property type="match status" value="1"/>
</dbReference>
<dbReference type="GO" id="GO:0004672">
    <property type="term" value="F:protein kinase activity"/>
    <property type="evidence" value="ECO:0007669"/>
    <property type="project" value="InterPro"/>
</dbReference>
<evidence type="ECO:0000259" key="8">
    <source>
        <dbReference type="PROSITE" id="PS50011"/>
    </source>
</evidence>
<dbReference type="Proteomes" id="UP000224567">
    <property type="component" value="Unassembled WGS sequence"/>
</dbReference>
<dbReference type="AlphaFoldDB" id="A0A2G2VB93"/>
<evidence type="ECO:0000256" key="5">
    <source>
        <dbReference type="ARBA" id="ARBA00022989"/>
    </source>
</evidence>
<evidence type="ECO:0000313" key="9">
    <source>
        <dbReference type="EMBL" id="PHT30252.1"/>
    </source>
</evidence>
<keyword evidence="5 7" id="KW-1133">Transmembrane helix</keyword>
<dbReference type="InterPro" id="IPR051809">
    <property type="entry name" value="Plant_receptor-like_S/T_kinase"/>
</dbReference>
<evidence type="ECO:0000313" key="10">
    <source>
        <dbReference type="Proteomes" id="UP000224567"/>
    </source>
</evidence>
<dbReference type="GO" id="GO:0016020">
    <property type="term" value="C:membrane"/>
    <property type="evidence" value="ECO:0007669"/>
    <property type="project" value="UniProtKB-SubCell"/>
</dbReference>
<dbReference type="OrthoDB" id="1710049at2759"/>
<keyword evidence="10" id="KW-1185">Reference proteome</keyword>
<protein>
    <recommendedName>
        <fullName evidence="8">Protein kinase domain-containing protein</fullName>
    </recommendedName>
</protein>
<dbReference type="InterPro" id="IPR032675">
    <property type="entry name" value="LRR_dom_sf"/>
</dbReference>
<dbReference type="Gene3D" id="3.80.10.10">
    <property type="entry name" value="Ribonuclease Inhibitor"/>
    <property type="match status" value="1"/>
</dbReference>
<dbReference type="Pfam" id="PF07714">
    <property type="entry name" value="PK_Tyr_Ser-Thr"/>
    <property type="match status" value="1"/>
</dbReference>
<name>A0A2G2VB93_CAPBA</name>
<keyword evidence="4" id="KW-0677">Repeat</keyword>
<dbReference type="PROSITE" id="PS50011">
    <property type="entry name" value="PROTEIN_KINASE_DOM"/>
    <property type="match status" value="1"/>
</dbReference>
<dbReference type="PANTHER" id="PTHR27008">
    <property type="entry name" value="OS04G0122200 PROTEIN"/>
    <property type="match status" value="1"/>
</dbReference>
<dbReference type="PANTHER" id="PTHR27008:SF585">
    <property type="entry name" value="PROTEIN KINASE DOMAIN-CONTAINING PROTEIN"/>
    <property type="match status" value="1"/>
</dbReference>
<keyword evidence="3 7" id="KW-0812">Transmembrane</keyword>
<proteinExistence type="predicted"/>
<dbReference type="SUPFAM" id="SSF56112">
    <property type="entry name" value="Protein kinase-like (PK-like)"/>
    <property type="match status" value="1"/>
</dbReference>